<dbReference type="HOGENOM" id="CLU_3415271_0_0_1"/>
<sequence>MLGFPTRGVVRVMALFYLPMFVFSMFG</sequence>
<evidence type="ECO:0000313" key="3">
    <source>
        <dbReference type="Proteomes" id="UP000006911"/>
    </source>
</evidence>
<dbReference type="EMBL" id="FN430152">
    <property type="protein sequence ID" value="CAZ82619.1"/>
    <property type="molecule type" value="Genomic_DNA"/>
</dbReference>
<keyword evidence="3" id="KW-1185">Reference proteome</keyword>
<feature type="transmembrane region" description="Helical" evidence="1">
    <location>
        <begin position="9"/>
        <end position="26"/>
    </location>
</feature>
<name>D5GDM6_TUBMM</name>
<dbReference type="Proteomes" id="UP000006911">
    <property type="component" value="Unassembled WGS sequence"/>
</dbReference>
<keyword evidence="1" id="KW-0812">Transmembrane</keyword>
<dbReference type="InParanoid" id="D5GDM6"/>
<gene>
    <name evidence="2" type="ORF">GSTUM_00001122001</name>
</gene>
<proteinExistence type="predicted"/>
<organism evidence="2 3">
    <name type="scientific">Tuber melanosporum (strain Mel28)</name>
    <name type="common">Perigord black truffle</name>
    <dbReference type="NCBI Taxonomy" id="656061"/>
    <lineage>
        <taxon>Eukaryota</taxon>
        <taxon>Fungi</taxon>
        <taxon>Dikarya</taxon>
        <taxon>Ascomycota</taxon>
        <taxon>Pezizomycotina</taxon>
        <taxon>Pezizomycetes</taxon>
        <taxon>Pezizales</taxon>
        <taxon>Tuberaceae</taxon>
        <taxon>Tuber</taxon>
    </lineage>
</organism>
<keyword evidence="1" id="KW-1133">Transmembrane helix</keyword>
<evidence type="ECO:0000256" key="1">
    <source>
        <dbReference type="SAM" id="Phobius"/>
    </source>
</evidence>
<keyword evidence="1" id="KW-0472">Membrane</keyword>
<accession>D5GDM6</accession>
<protein>
    <submittedName>
        <fullName evidence="2">(Perigord truffle) hypothetical protein</fullName>
    </submittedName>
</protein>
<dbReference type="KEGG" id="tml:GSTUM_00001122001"/>
<reference evidence="2 3" key="1">
    <citation type="journal article" date="2010" name="Nature">
        <title>Perigord black truffle genome uncovers evolutionary origins and mechanisms of symbiosis.</title>
        <authorList>
            <person name="Martin F."/>
            <person name="Kohler A."/>
            <person name="Murat C."/>
            <person name="Balestrini R."/>
            <person name="Coutinho P.M."/>
            <person name="Jaillon O."/>
            <person name="Montanini B."/>
            <person name="Morin E."/>
            <person name="Noel B."/>
            <person name="Percudani R."/>
            <person name="Porcel B."/>
            <person name="Rubini A."/>
            <person name="Amicucci A."/>
            <person name="Amselem J."/>
            <person name="Anthouard V."/>
            <person name="Arcioni S."/>
            <person name="Artiguenave F."/>
            <person name="Aury J.M."/>
            <person name="Ballario P."/>
            <person name="Bolchi A."/>
            <person name="Brenna A."/>
            <person name="Brun A."/>
            <person name="Buee M."/>
            <person name="Cantarel B."/>
            <person name="Chevalier G."/>
            <person name="Couloux A."/>
            <person name="Da Silva C."/>
            <person name="Denoeud F."/>
            <person name="Duplessis S."/>
            <person name="Ghignone S."/>
            <person name="Hilselberger B."/>
            <person name="Iotti M."/>
            <person name="Marcais B."/>
            <person name="Mello A."/>
            <person name="Miranda M."/>
            <person name="Pacioni G."/>
            <person name="Quesneville H."/>
            <person name="Riccioni C."/>
            <person name="Ruotolo R."/>
            <person name="Splivallo R."/>
            <person name="Stocchi V."/>
            <person name="Tisserant E."/>
            <person name="Viscomi A.R."/>
            <person name="Zambonelli A."/>
            <person name="Zampieri E."/>
            <person name="Henrissat B."/>
            <person name="Lebrun M.H."/>
            <person name="Paolocci F."/>
            <person name="Bonfante P."/>
            <person name="Ottonello S."/>
            <person name="Wincker P."/>
        </authorList>
    </citation>
    <scope>NUCLEOTIDE SEQUENCE [LARGE SCALE GENOMIC DNA]</scope>
    <source>
        <strain evidence="2 3">Mel28</strain>
    </source>
</reference>
<dbReference type="AlphaFoldDB" id="D5GDM6"/>
<evidence type="ECO:0000313" key="2">
    <source>
        <dbReference type="EMBL" id="CAZ82619.1"/>
    </source>
</evidence>